<dbReference type="RefSeq" id="WP_073246334.1">
    <property type="nucleotide sequence ID" value="NZ_CANLWT010000003.1"/>
</dbReference>
<evidence type="ECO:0000256" key="2">
    <source>
        <dbReference type="SAM" id="SignalP"/>
    </source>
</evidence>
<keyword evidence="1" id="KW-1133">Transmembrane helix</keyword>
<feature type="signal peptide" evidence="2">
    <location>
        <begin position="1"/>
        <end position="25"/>
    </location>
</feature>
<reference evidence="5" key="1">
    <citation type="submission" date="2016-11" db="EMBL/GenBank/DDBJ databases">
        <authorList>
            <person name="Varghese N."/>
            <person name="Submissions S."/>
        </authorList>
    </citation>
    <scope>NUCLEOTIDE SEQUENCE [LARGE SCALE GENOMIC DNA]</scope>
    <source>
        <strain evidence="5">DSM 16478</strain>
    </source>
</reference>
<dbReference type="STRING" id="228958.SAMN04488007_3347"/>
<dbReference type="Pfam" id="PF08308">
    <property type="entry name" value="PEGA"/>
    <property type="match status" value="1"/>
</dbReference>
<evidence type="ECO:0000313" key="4">
    <source>
        <dbReference type="EMBL" id="SHK59939.1"/>
    </source>
</evidence>
<feature type="transmembrane region" description="Helical" evidence="1">
    <location>
        <begin position="83"/>
        <end position="102"/>
    </location>
</feature>
<keyword evidence="1" id="KW-0472">Membrane</keyword>
<keyword evidence="5" id="KW-1185">Reference proteome</keyword>
<feature type="domain" description="PEGA" evidence="3">
    <location>
        <begin position="27"/>
        <end position="78"/>
    </location>
</feature>
<keyword evidence="1" id="KW-0812">Transmembrane</keyword>
<dbReference type="InterPro" id="IPR013229">
    <property type="entry name" value="PEGA"/>
</dbReference>
<accession>A0A1M6TSP8</accession>
<dbReference type="OrthoDB" id="1442048at2"/>
<dbReference type="PROSITE" id="PS51257">
    <property type="entry name" value="PROKAR_LIPOPROTEIN"/>
    <property type="match status" value="1"/>
</dbReference>
<sequence>MKLKFLKTKACLLATIILFTSCASSTMITTVPGDAKIYVNGEYVGQTPYKHKDSKIVGSSNTIRIEKEGYETYNDTFSKDEKVAVGPLIGGIFLLVPFLWIMKYEKGRIYDLRPVEEN</sequence>
<dbReference type="Proteomes" id="UP000184314">
    <property type="component" value="Unassembled WGS sequence"/>
</dbReference>
<keyword evidence="2" id="KW-0732">Signal</keyword>
<name>A0A1M6TSP8_9FLAO</name>
<evidence type="ECO:0000256" key="1">
    <source>
        <dbReference type="SAM" id="Phobius"/>
    </source>
</evidence>
<organism evidence="4 5">
    <name type="scientific">Maribacter aquivivus</name>
    <dbReference type="NCBI Taxonomy" id="228958"/>
    <lineage>
        <taxon>Bacteria</taxon>
        <taxon>Pseudomonadati</taxon>
        <taxon>Bacteroidota</taxon>
        <taxon>Flavobacteriia</taxon>
        <taxon>Flavobacteriales</taxon>
        <taxon>Flavobacteriaceae</taxon>
        <taxon>Maribacter</taxon>
    </lineage>
</organism>
<dbReference type="EMBL" id="FQZX01000003">
    <property type="protein sequence ID" value="SHK59939.1"/>
    <property type="molecule type" value="Genomic_DNA"/>
</dbReference>
<gene>
    <name evidence="4" type="ORF">SAMN04488007_3347</name>
</gene>
<proteinExistence type="predicted"/>
<protein>
    <submittedName>
        <fullName evidence="4">PEGA domain-containing protein</fullName>
    </submittedName>
</protein>
<evidence type="ECO:0000313" key="5">
    <source>
        <dbReference type="Proteomes" id="UP000184314"/>
    </source>
</evidence>
<evidence type="ECO:0000259" key="3">
    <source>
        <dbReference type="Pfam" id="PF08308"/>
    </source>
</evidence>
<dbReference type="AlphaFoldDB" id="A0A1M6TSP8"/>
<feature type="chain" id="PRO_5012680658" evidence="2">
    <location>
        <begin position="26"/>
        <end position="118"/>
    </location>
</feature>